<name>A0AAD7IHC1_9AGAR</name>
<dbReference type="EMBL" id="JARJLG010000115">
    <property type="protein sequence ID" value="KAJ7742961.1"/>
    <property type="molecule type" value="Genomic_DNA"/>
</dbReference>
<proteinExistence type="predicted"/>
<sequence length="492" mass="54327">MSLRFTRPQPIDQHEKESRLLSFTRLTHIHSDAILYSVRRSASRQPIGHPQGLLSYSKPRYGLNLVGSARGGFAEPDIEVTSDIVATFVLGLLGTVNLKGNISFTYECTWYQVGAKVDFRDQTRPNPTLGSPWCDWGGGKRELFRKTRLCGEITPSTIGFGKRLEIVRVTCESSMAAVGVTAEWDPEGISHGVDVRVKSRRHWRAFMLMRAIRDCGERGKGNVGRVRRVLESGDIQILPPKEPQFGSSTLDSACRGEHGASVRSTVRAAAQAELATDSRERYVCGSGAMGADTPWYRARHYLEPAAVSEDVEIRGISARSILECADVEKIRKRSGITKGGKGSRRRHEGNVRCADSPEALESSVLILPSSFCGALLRLNILLPTLSLIRPQPTRIHSPGISRPGTRTSLPYQTTGDKGLNFLDPPLRFSDLFIRDLLASAPAPAGLSLRNFRRPKRGITDRSGDSIQSLEALSERHYDLRSRKENAISSTTH</sequence>
<reference evidence="1" key="1">
    <citation type="submission" date="2023-03" db="EMBL/GenBank/DDBJ databases">
        <title>Massive genome expansion in bonnet fungi (Mycena s.s.) driven by repeated elements and novel gene families across ecological guilds.</title>
        <authorList>
            <consortium name="Lawrence Berkeley National Laboratory"/>
            <person name="Harder C.B."/>
            <person name="Miyauchi S."/>
            <person name="Viragh M."/>
            <person name="Kuo A."/>
            <person name="Thoen E."/>
            <person name="Andreopoulos B."/>
            <person name="Lu D."/>
            <person name="Skrede I."/>
            <person name="Drula E."/>
            <person name="Henrissat B."/>
            <person name="Morin E."/>
            <person name="Kohler A."/>
            <person name="Barry K."/>
            <person name="LaButti K."/>
            <person name="Morin E."/>
            <person name="Salamov A."/>
            <person name="Lipzen A."/>
            <person name="Mereny Z."/>
            <person name="Hegedus B."/>
            <person name="Baldrian P."/>
            <person name="Stursova M."/>
            <person name="Weitz H."/>
            <person name="Taylor A."/>
            <person name="Grigoriev I.V."/>
            <person name="Nagy L.G."/>
            <person name="Martin F."/>
            <person name="Kauserud H."/>
        </authorList>
    </citation>
    <scope>NUCLEOTIDE SEQUENCE</scope>
    <source>
        <strain evidence="1">CBHHK188m</strain>
    </source>
</reference>
<protein>
    <submittedName>
        <fullName evidence="1">Uncharacterized protein</fullName>
    </submittedName>
</protein>
<accession>A0AAD7IHC1</accession>
<evidence type="ECO:0000313" key="2">
    <source>
        <dbReference type="Proteomes" id="UP001215280"/>
    </source>
</evidence>
<dbReference type="Proteomes" id="UP001215280">
    <property type="component" value="Unassembled WGS sequence"/>
</dbReference>
<organism evidence="1 2">
    <name type="scientific">Mycena maculata</name>
    <dbReference type="NCBI Taxonomy" id="230809"/>
    <lineage>
        <taxon>Eukaryota</taxon>
        <taxon>Fungi</taxon>
        <taxon>Dikarya</taxon>
        <taxon>Basidiomycota</taxon>
        <taxon>Agaricomycotina</taxon>
        <taxon>Agaricomycetes</taxon>
        <taxon>Agaricomycetidae</taxon>
        <taxon>Agaricales</taxon>
        <taxon>Marasmiineae</taxon>
        <taxon>Mycenaceae</taxon>
        <taxon>Mycena</taxon>
    </lineage>
</organism>
<gene>
    <name evidence="1" type="ORF">DFH07DRAFT_979845</name>
</gene>
<comment type="caution">
    <text evidence="1">The sequence shown here is derived from an EMBL/GenBank/DDBJ whole genome shotgun (WGS) entry which is preliminary data.</text>
</comment>
<dbReference type="AlphaFoldDB" id="A0AAD7IHC1"/>
<keyword evidence="2" id="KW-1185">Reference proteome</keyword>
<evidence type="ECO:0000313" key="1">
    <source>
        <dbReference type="EMBL" id="KAJ7742961.1"/>
    </source>
</evidence>